<dbReference type="EMBL" id="JANBVN010000140">
    <property type="protein sequence ID" value="KAJ9138753.1"/>
    <property type="molecule type" value="Genomic_DNA"/>
</dbReference>
<dbReference type="Proteomes" id="UP001174691">
    <property type="component" value="Unassembled WGS sequence"/>
</dbReference>
<dbReference type="Pfam" id="PF11779">
    <property type="entry name" value="SPT_ssu-like"/>
    <property type="match status" value="1"/>
</dbReference>
<evidence type="ECO:0000313" key="7">
    <source>
        <dbReference type="EMBL" id="KAJ9138753.1"/>
    </source>
</evidence>
<sequence length="116" mass="13222">MSILERFSKWLQLKVYQFEVTFSVYMFTPAEKLFFWSILFLLFSLTFLASVLYLPQHIAFLVQRFLFYLRGENVDVVGLAKEAVAGLTTQAQTQTQTAAGAAVTVEKTVEAVVREL</sequence>
<evidence type="ECO:0008006" key="9">
    <source>
        <dbReference type="Google" id="ProtNLM"/>
    </source>
</evidence>
<dbReference type="GO" id="GO:0005789">
    <property type="term" value="C:endoplasmic reticulum membrane"/>
    <property type="evidence" value="ECO:0007669"/>
    <property type="project" value="UniProtKB-SubCell"/>
</dbReference>
<keyword evidence="2 6" id="KW-0812">Transmembrane</keyword>
<dbReference type="InterPro" id="IPR024512">
    <property type="entry name" value="Ser_palmitoyltrfase_ssu-like"/>
</dbReference>
<keyword evidence="8" id="KW-1185">Reference proteome</keyword>
<evidence type="ECO:0000256" key="3">
    <source>
        <dbReference type="ARBA" id="ARBA00022824"/>
    </source>
</evidence>
<reference evidence="7" key="1">
    <citation type="submission" date="2022-07" db="EMBL/GenBank/DDBJ databases">
        <title>Fungi with potential for degradation of polypropylene.</title>
        <authorList>
            <person name="Gostincar C."/>
        </authorList>
    </citation>
    <scope>NUCLEOTIDE SEQUENCE</scope>
    <source>
        <strain evidence="7">EXF-13287</strain>
    </source>
</reference>
<evidence type="ECO:0000256" key="2">
    <source>
        <dbReference type="ARBA" id="ARBA00022692"/>
    </source>
</evidence>
<keyword evidence="5 6" id="KW-0472">Membrane</keyword>
<evidence type="ECO:0000256" key="1">
    <source>
        <dbReference type="ARBA" id="ARBA00004477"/>
    </source>
</evidence>
<evidence type="ECO:0000313" key="8">
    <source>
        <dbReference type="Proteomes" id="UP001174691"/>
    </source>
</evidence>
<dbReference type="AlphaFoldDB" id="A0AA38VLD4"/>
<comment type="subcellular location">
    <subcellularLocation>
        <location evidence="1">Endoplasmic reticulum membrane</location>
        <topology evidence="1">Multi-pass membrane protein</topology>
    </subcellularLocation>
</comment>
<comment type="caution">
    <text evidence="7">The sequence shown here is derived from an EMBL/GenBank/DDBJ whole genome shotgun (WGS) entry which is preliminary data.</text>
</comment>
<gene>
    <name evidence="7" type="ORF">NKR19_g7730</name>
</gene>
<proteinExistence type="predicted"/>
<evidence type="ECO:0000256" key="5">
    <source>
        <dbReference type="ARBA" id="ARBA00023136"/>
    </source>
</evidence>
<accession>A0AA38VLD4</accession>
<evidence type="ECO:0000256" key="6">
    <source>
        <dbReference type="SAM" id="Phobius"/>
    </source>
</evidence>
<feature type="transmembrane region" description="Helical" evidence="6">
    <location>
        <begin position="33"/>
        <end position="54"/>
    </location>
</feature>
<keyword evidence="3" id="KW-0256">Endoplasmic reticulum</keyword>
<name>A0AA38VLD4_9PEZI</name>
<organism evidence="7 8">
    <name type="scientific">Coniochaeta hoffmannii</name>
    <dbReference type="NCBI Taxonomy" id="91930"/>
    <lineage>
        <taxon>Eukaryota</taxon>
        <taxon>Fungi</taxon>
        <taxon>Dikarya</taxon>
        <taxon>Ascomycota</taxon>
        <taxon>Pezizomycotina</taxon>
        <taxon>Sordariomycetes</taxon>
        <taxon>Sordariomycetidae</taxon>
        <taxon>Coniochaetales</taxon>
        <taxon>Coniochaetaceae</taxon>
        <taxon>Coniochaeta</taxon>
    </lineage>
</organism>
<keyword evidence="4 6" id="KW-1133">Transmembrane helix</keyword>
<evidence type="ECO:0000256" key="4">
    <source>
        <dbReference type="ARBA" id="ARBA00022989"/>
    </source>
</evidence>
<protein>
    <recommendedName>
        <fullName evidence="9">Serine palmitoyltransferase small subunit B</fullName>
    </recommendedName>
</protein>